<evidence type="ECO:0000256" key="9">
    <source>
        <dbReference type="SAM" id="Phobius"/>
    </source>
</evidence>
<gene>
    <name evidence="10" type="ORF">BST96_01960</name>
</gene>
<dbReference type="KEGG" id="osg:BST96_01960"/>
<dbReference type="InterPro" id="IPR007227">
    <property type="entry name" value="Cell_shape_determining_MreD"/>
</dbReference>
<dbReference type="Pfam" id="PF04093">
    <property type="entry name" value="MreD"/>
    <property type="match status" value="1"/>
</dbReference>
<organism evidence="10 11">
    <name type="scientific">Oceanicoccus sagamiensis</name>
    <dbReference type="NCBI Taxonomy" id="716816"/>
    <lineage>
        <taxon>Bacteria</taxon>
        <taxon>Pseudomonadati</taxon>
        <taxon>Pseudomonadota</taxon>
        <taxon>Gammaproteobacteria</taxon>
        <taxon>Cellvibrionales</taxon>
        <taxon>Spongiibacteraceae</taxon>
        <taxon>Oceanicoccus</taxon>
    </lineage>
</organism>
<keyword evidence="4 9" id="KW-0812">Transmembrane</keyword>
<dbReference type="AlphaFoldDB" id="A0A1X9N489"/>
<keyword evidence="3 8" id="KW-1003">Cell membrane</keyword>
<evidence type="ECO:0000256" key="7">
    <source>
        <dbReference type="ARBA" id="ARBA00023136"/>
    </source>
</evidence>
<evidence type="ECO:0000256" key="8">
    <source>
        <dbReference type="PIRNR" id="PIRNR018472"/>
    </source>
</evidence>
<dbReference type="GO" id="GO:0005886">
    <property type="term" value="C:plasma membrane"/>
    <property type="evidence" value="ECO:0007669"/>
    <property type="project" value="UniProtKB-SubCell"/>
</dbReference>
<evidence type="ECO:0000256" key="1">
    <source>
        <dbReference type="ARBA" id="ARBA00004651"/>
    </source>
</evidence>
<evidence type="ECO:0000256" key="3">
    <source>
        <dbReference type="ARBA" id="ARBA00022475"/>
    </source>
</evidence>
<feature type="transmembrane region" description="Helical" evidence="9">
    <location>
        <begin position="51"/>
        <end position="75"/>
    </location>
</feature>
<keyword evidence="5 8" id="KW-0133">Cell shape</keyword>
<dbReference type="EMBL" id="CP019343">
    <property type="protein sequence ID" value="ARN72978.1"/>
    <property type="molecule type" value="Genomic_DNA"/>
</dbReference>
<feature type="transmembrane region" description="Helical" evidence="9">
    <location>
        <begin position="23"/>
        <end position="44"/>
    </location>
</feature>
<dbReference type="GO" id="GO:0008360">
    <property type="term" value="P:regulation of cell shape"/>
    <property type="evidence" value="ECO:0007669"/>
    <property type="project" value="UniProtKB-UniRule"/>
</dbReference>
<dbReference type="PANTHER" id="PTHR37484">
    <property type="entry name" value="ROD SHAPE-DETERMINING PROTEIN MRED"/>
    <property type="match status" value="1"/>
</dbReference>
<protein>
    <recommendedName>
        <fullName evidence="8">Rod shape-determining protein MreD</fullName>
    </recommendedName>
</protein>
<comment type="similarity">
    <text evidence="2 8">Belongs to the MreD family.</text>
</comment>
<evidence type="ECO:0000256" key="5">
    <source>
        <dbReference type="ARBA" id="ARBA00022960"/>
    </source>
</evidence>
<dbReference type="STRING" id="716816.BST96_01960"/>
<comment type="function">
    <text evidence="8">Involved in formation of the rod shape of the cell. May also contribute to regulation of formation of penicillin-binding proteins.</text>
</comment>
<keyword evidence="6 9" id="KW-1133">Transmembrane helix</keyword>
<sequence length="175" mass="19879">MYYWYLATGWKGVRLLNQSNGRWVIALTLLVALWLAIVPLPVWAQWGRPEFVAMVLVYWVIALPERVGIGMAWVVGLLQDIMEGSPLGQHAFALAVLAYLSLILYQRLRMYTPVQQAAVIFVLIGLNQLLCHWVETLTGTVSPNLLFLLPALVSALLWPLLSLFLRVLRRAYYVT</sequence>
<evidence type="ECO:0000313" key="11">
    <source>
        <dbReference type="Proteomes" id="UP000193450"/>
    </source>
</evidence>
<reference evidence="10 11" key="1">
    <citation type="submission" date="2016-11" db="EMBL/GenBank/DDBJ databases">
        <title>Trade-off between light-utilization and light-protection in marine flavobacteria.</title>
        <authorList>
            <person name="Kumagai Y."/>
        </authorList>
    </citation>
    <scope>NUCLEOTIDE SEQUENCE [LARGE SCALE GENOMIC DNA]</scope>
    <source>
        <strain evidence="10 11">NBRC 107125</strain>
    </source>
</reference>
<proteinExistence type="inferred from homology"/>
<keyword evidence="11" id="KW-1185">Reference proteome</keyword>
<feature type="transmembrane region" description="Helical" evidence="9">
    <location>
        <begin position="117"/>
        <end position="135"/>
    </location>
</feature>
<evidence type="ECO:0000256" key="4">
    <source>
        <dbReference type="ARBA" id="ARBA00022692"/>
    </source>
</evidence>
<comment type="subcellular location">
    <subcellularLocation>
        <location evidence="8">Cell inner membrane</location>
    </subcellularLocation>
    <subcellularLocation>
        <location evidence="1">Cell membrane</location>
        <topology evidence="1">Multi-pass membrane protein</topology>
    </subcellularLocation>
</comment>
<keyword evidence="8" id="KW-0997">Cell inner membrane</keyword>
<name>A0A1X9N489_9GAMM</name>
<accession>A0A1X9N489</accession>
<evidence type="ECO:0000256" key="6">
    <source>
        <dbReference type="ARBA" id="ARBA00022989"/>
    </source>
</evidence>
<dbReference type="NCBIfam" id="TIGR03426">
    <property type="entry name" value="shape_MreD"/>
    <property type="match status" value="1"/>
</dbReference>
<dbReference type="PIRSF" id="PIRSF018472">
    <property type="entry name" value="MreD_proteobac"/>
    <property type="match status" value="1"/>
</dbReference>
<feature type="transmembrane region" description="Helical" evidence="9">
    <location>
        <begin position="87"/>
        <end position="105"/>
    </location>
</feature>
<dbReference type="InterPro" id="IPR026034">
    <property type="entry name" value="MreD_proteobac"/>
</dbReference>
<dbReference type="Proteomes" id="UP000193450">
    <property type="component" value="Chromosome"/>
</dbReference>
<keyword evidence="7 8" id="KW-0472">Membrane</keyword>
<dbReference type="PANTHER" id="PTHR37484:SF1">
    <property type="entry name" value="ROD SHAPE-DETERMINING PROTEIN MRED"/>
    <property type="match status" value="1"/>
</dbReference>
<feature type="transmembrane region" description="Helical" evidence="9">
    <location>
        <begin position="147"/>
        <end position="168"/>
    </location>
</feature>
<dbReference type="OrthoDB" id="6647425at2"/>
<evidence type="ECO:0000313" key="10">
    <source>
        <dbReference type="EMBL" id="ARN72978.1"/>
    </source>
</evidence>
<evidence type="ECO:0000256" key="2">
    <source>
        <dbReference type="ARBA" id="ARBA00007776"/>
    </source>
</evidence>